<dbReference type="AlphaFoldDB" id="A0A913WTR3"/>
<dbReference type="CDD" id="cd09515">
    <property type="entry name" value="SAM_SGMS1-like"/>
    <property type="match status" value="1"/>
</dbReference>
<dbReference type="EnsemblMetazoa" id="XM_021038298.2">
    <property type="protein sequence ID" value="XP_020893957.1"/>
    <property type="gene ID" value="LOC110233053"/>
</dbReference>
<evidence type="ECO:0000256" key="4">
    <source>
        <dbReference type="ARBA" id="ARBA00022692"/>
    </source>
</evidence>
<keyword evidence="4 9" id="KW-0812">Transmembrane</keyword>
<evidence type="ECO:0000256" key="1">
    <source>
        <dbReference type="ARBA" id="ARBA00004141"/>
    </source>
</evidence>
<accession>A0A913WTR3</accession>
<evidence type="ECO:0000256" key="7">
    <source>
        <dbReference type="ARBA" id="ARBA00023098"/>
    </source>
</evidence>
<protein>
    <recommendedName>
        <fullName evidence="10">SAM domain-containing protein</fullName>
    </recommendedName>
</protein>
<dbReference type="Pfam" id="PF14360">
    <property type="entry name" value="PAP2_C"/>
    <property type="match status" value="1"/>
</dbReference>
<dbReference type="OrthoDB" id="422827at2759"/>
<proteinExistence type="inferred from homology"/>
<keyword evidence="12" id="KW-1185">Reference proteome</keyword>
<dbReference type="PANTHER" id="PTHR21290">
    <property type="entry name" value="SPHINGOMYELIN SYNTHETASE"/>
    <property type="match status" value="1"/>
</dbReference>
<evidence type="ECO:0000313" key="12">
    <source>
        <dbReference type="Proteomes" id="UP000887567"/>
    </source>
</evidence>
<dbReference type="Pfam" id="PF00536">
    <property type="entry name" value="SAM_1"/>
    <property type="match status" value="1"/>
</dbReference>
<evidence type="ECO:0000256" key="3">
    <source>
        <dbReference type="ARBA" id="ARBA00022679"/>
    </source>
</evidence>
<dbReference type="Gene3D" id="1.10.150.50">
    <property type="entry name" value="Transcription Factor, Ets-1"/>
    <property type="match status" value="1"/>
</dbReference>
<dbReference type="OMA" id="YGDIWAK"/>
<dbReference type="InterPro" id="IPR045221">
    <property type="entry name" value="Sphingomyelin_synth-like"/>
</dbReference>
<keyword evidence="8 9" id="KW-0472">Membrane</keyword>
<dbReference type="SMART" id="SM00454">
    <property type="entry name" value="SAM"/>
    <property type="match status" value="1"/>
</dbReference>
<evidence type="ECO:0000313" key="11">
    <source>
        <dbReference type="EnsemblMetazoa" id="XP_020893957.1"/>
    </source>
</evidence>
<keyword evidence="3" id="KW-0808">Transferase</keyword>
<dbReference type="GO" id="GO:0047493">
    <property type="term" value="F:ceramide cholinephosphotransferase activity"/>
    <property type="evidence" value="ECO:0007669"/>
    <property type="project" value="TreeGrafter"/>
</dbReference>
<dbReference type="RefSeq" id="XP_020893957.1">
    <property type="nucleotide sequence ID" value="XM_021038298.2"/>
</dbReference>
<evidence type="ECO:0000256" key="9">
    <source>
        <dbReference type="SAM" id="Phobius"/>
    </source>
</evidence>
<keyword evidence="5" id="KW-0746">Sphingolipid metabolism</keyword>
<feature type="transmembrane region" description="Helical" evidence="9">
    <location>
        <begin position="176"/>
        <end position="201"/>
    </location>
</feature>
<sequence>MEDNNMRETLQWTCEDTADWLTKNGFGLYANLLTEVHQIDGKALLLLTENDLRSPPLQMQVLGDVKRLWLKISQLQKRQNPLNLELNGYHRKYSLDQTDYGESVFVARQFAEEKIQHELASRISSVSETWRTFLSFLYAFLVFCLTSFVMTVVHDRVPDMKKYPPLPDIVLDSVPLIPWAFMMCELTGIVLVSMWIAVLVLHKHRMILLRRMFALSGTVFLLRCVTMFVTSLSVPGVHLECSGKMYGDTWTKLSRAFEIIFGMGMSVNGVRTCGDYMFSGHTVVITLLNFFITEYTPRRWYYLHTACWVLNLFGIFFILAAHEHYSIDVLIAFYISSRLFLYYHTLANSRTLKHEDKRTKAWFPLFSFFEEHVEGRVPNEYEWPLQWPNFLLIPKNNEEKSHGD</sequence>
<dbReference type="GO" id="GO:0005789">
    <property type="term" value="C:endoplasmic reticulum membrane"/>
    <property type="evidence" value="ECO:0007669"/>
    <property type="project" value="TreeGrafter"/>
</dbReference>
<comment type="subcellular location">
    <subcellularLocation>
        <location evidence="1">Membrane</location>
        <topology evidence="1">Multi-pass membrane protein</topology>
    </subcellularLocation>
</comment>
<feature type="transmembrane region" description="Helical" evidence="9">
    <location>
        <begin position="325"/>
        <end position="343"/>
    </location>
</feature>
<name>A0A913WTR3_EXADI</name>
<dbReference type="KEGG" id="epa:110233053"/>
<feature type="domain" description="SAM" evidence="10">
    <location>
        <begin position="12"/>
        <end position="78"/>
    </location>
</feature>
<dbReference type="PANTHER" id="PTHR21290:SF25">
    <property type="entry name" value="SPHINGOMYELIN SYNTHASE-RELATED PROTEIN 1"/>
    <property type="match status" value="1"/>
</dbReference>
<organism evidence="11 12">
    <name type="scientific">Exaiptasia diaphana</name>
    <name type="common">Tropical sea anemone</name>
    <name type="synonym">Aiptasia pulchella</name>
    <dbReference type="NCBI Taxonomy" id="2652724"/>
    <lineage>
        <taxon>Eukaryota</taxon>
        <taxon>Metazoa</taxon>
        <taxon>Cnidaria</taxon>
        <taxon>Anthozoa</taxon>
        <taxon>Hexacorallia</taxon>
        <taxon>Actiniaria</taxon>
        <taxon>Aiptasiidae</taxon>
        <taxon>Exaiptasia</taxon>
    </lineage>
</organism>
<feature type="transmembrane region" description="Helical" evidence="9">
    <location>
        <begin position="276"/>
        <end position="293"/>
    </location>
</feature>
<reference evidence="11" key="1">
    <citation type="submission" date="2022-11" db="UniProtKB">
        <authorList>
            <consortium name="EnsemblMetazoa"/>
        </authorList>
    </citation>
    <scope>IDENTIFICATION</scope>
</reference>
<dbReference type="PROSITE" id="PS50105">
    <property type="entry name" value="SAM_DOMAIN"/>
    <property type="match status" value="1"/>
</dbReference>
<dbReference type="GeneID" id="110233053"/>
<dbReference type="GO" id="GO:0033188">
    <property type="term" value="F:sphingomyelin synthase activity"/>
    <property type="evidence" value="ECO:0007669"/>
    <property type="project" value="TreeGrafter"/>
</dbReference>
<evidence type="ECO:0000256" key="2">
    <source>
        <dbReference type="ARBA" id="ARBA00005441"/>
    </source>
</evidence>
<evidence type="ECO:0000256" key="6">
    <source>
        <dbReference type="ARBA" id="ARBA00022989"/>
    </source>
</evidence>
<keyword evidence="7" id="KW-0443">Lipid metabolism</keyword>
<dbReference type="Proteomes" id="UP000887567">
    <property type="component" value="Unplaced"/>
</dbReference>
<dbReference type="GO" id="GO:0046513">
    <property type="term" value="P:ceramide biosynthetic process"/>
    <property type="evidence" value="ECO:0007669"/>
    <property type="project" value="TreeGrafter"/>
</dbReference>
<dbReference type="InterPro" id="IPR013761">
    <property type="entry name" value="SAM/pointed_sf"/>
</dbReference>
<feature type="transmembrane region" description="Helical" evidence="9">
    <location>
        <begin position="132"/>
        <end position="153"/>
    </location>
</feature>
<dbReference type="InterPro" id="IPR025749">
    <property type="entry name" value="Sphingomyelin_synth-like_dom"/>
</dbReference>
<evidence type="ECO:0000256" key="5">
    <source>
        <dbReference type="ARBA" id="ARBA00022919"/>
    </source>
</evidence>
<evidence type="ECO:0000259" key="10">
    <source>
        <dbReference type="PROSITE" id="PS50105"/>
    </source>
</evidence>
<dbReference type="GO" id="GO:0005886">
    <property type="term" value="C:plasma membrane"/>
    <property type="evidence" value="ECO:0007669"/>
    <property type="project" value="TreeGrafter"/>
</dbReference>
<dbReference type="SUPFAM" id="SSF47769">
    <property type="entry name" value="SAM/Pointed domain"/>
    <property type="match status" value="1"/>
</dbReference>
<keyword evidence="6 9" id="KW-1133">Transmembrane helix</keyword>
<dbReference type="InterPro" id="IPR001660">
    <property type="entry name" value="SAM"/>
</dbReference>
<feature type="transmembrane region" description="Helical" evidence="9">
    <location>
        <begin position="213"/>
        <end position="234"/>
    </location>
</feature>
<feature type="transmembrane region" description="Helical" evidence="9">
    <location>
        <begin position="300"/>
        <end position="319"/>
    </location>
</feature>
<dbReference type="FunFam" id="1.10.150.50:FF:000037">
    <property type="entry name" value="sphingomyelin synthase-related protein 1 isoform X1"/>
    <property type="match status" value="1"/>
</dbReference>
<comment type="similarity">
    <text evidence="2">Belongs to the sphingomyelin synthase family.</text>
</comment>
<dbReference type="GO" id="GO:0000139">
    <property type="term" value="C:Golgi membrane"/>
    <property type="evidence" value="ECO:0007669"/>
    <property type="project" value="TreeGrafter"/>
</dbReference>
<evidence type="ECO:0000256" key="8">
    <source>
        <dbReference type="ARBA" id="ARBA00023136"/>
    </source>
</evidence>